<proteinExistence type="predicted"/>
<evidence type="ECO:0000256" key="1">
    <source>
        <dbReference type="SAM" id="MobiDB-lite"/>
    </source>
</evidence>
<feature type="region of interest" description="Disordered" evidence="1">
    <location>
        <begin position="1"/>
        <end position="25"/>
    </location>
</feature>
<dbReference type="OrthoDB" id="667779at2759"/>
<protein>
    <recommendedName>
        <fullName evidence="4">Wound-induced protein 1</fullName>
    </recommendedName>
</protein>
<dbReference type="AlphaFoldDB" id="A0A8X7Y4M2"/>
<comment type="caution">
    <text evidence="2">The sequence shown here is derived from an EMBL/GenBank/DDBJ whole genome shotgun (WGS) entry which is preliminary data.</text>
</comment>
<dbReference type="Proteomes" id="UP000886885">
    <property type="component" value="Chromosome 19A"/>
</dbReference>
<reference evidence="2" key="1">
    <citation type="journal article" date="2020" name="bioRxiv">
        <title>Hybrid origin of Populus tomentosa Carr. identified through genome sequencing and phylogenomic analysis.</title>
        <authorList>
            <person name="An X."/>
            <person name="Gao K."/>
            <person name="Chen Z."/>
            <person name="Li J."/>
            <person name="Yang X."/>
            <person name="Yang X."/>
            <person name="Zhou J."/>
            <person name="Guo T."/>
            <person name="Zhao T."/>
            <person name="Huang S."/>
            <person name="Miao D."/>
            <person name="Khan W.U."/>
            <person name="Rao P."/>
            <person name="Ye M."/>
            <person name="Lei B."/>
            <person name="Liao W."/>
            <person name="Wang J."/>
            <person name="Ji L."/>
            <person name="Li Y."/>
            <person name="Guo B."/>
            <person name="Mustafa N.S."/>
            <person name="Li S."/>
            <person name="Yun Q."/>
            <person name="Keller S.R."/>
            <person name="Mao J."/>
            <person name="Zhang R."/>
            <person name="Strauss S.H."/>
        </authorList>
    </citation>
    <scope>NUCLEOTIDE SEQUENCE</scope>
    <source>
        <strain evidence="2">GM15</strain>
        <tissue evidence="2">Leaf</tissue>
    </source>
</reference>
<gene>
    <name evidence="2" type="ORF">POTOM_058667</name>
</gene>
<dbReference type="InterPro" id="IPR009798">
    <property type="entry name" value="Wun1-like"/>
</dbReference>
<evidence type="ECO:0000313" key="2">
    <source>
        <dbReference type="EMBL" id="KAG6739030.1"/>
    </source>
</evidence>
<organism evidence="2 3">
    <name type="scientific">Populus tomentosa</name>
    <name type="common">Chinese white poplar</name>
    <dbReference type="NCBI Taxonomy" id="118781"/>
    <lineage>
        <taxon>Eukaryota</taxon>
        <taxon>Viridiplantae</taxon>
        <taxon>Streptophyta</taxon>
        <taxon>Embryophyta</taxon>
        <taxon>Tracheophyta</taxon>
        <taxon>Spermatophyta</taxon>
        <taxon>Magnoliopsida</taxon>
        <taxon>eudicotyledons</taxon>
        <taxon>Gunneridae</taxon>
        <taxon>Pentapetalae</taxon>
        <taxon>rosids</taxon>
        <taxon>fabids</taxon>
        <taxon>Malpighiales</taxon>
        <taxon>Salicaceae</taxon>
        <taxon>Saliceae</taxon>
        <taxon>Populus</taxon>
    </lineage>
</organism>
<dbReference type="PANTHER" id="PTHR33703:SF1">
    <property type="entry name" value="WOUND-INDUCED PROTEIN 1"/>
    <property type="match status" value="1"/>
</dbReference>
<evidence type="ECO:0000313" key="3">
    <source>
        <dbReference type="Proteomes" id="UP000886885"/>
    </source>
</evidence>
<keyword evidence="3" id="KW-1185">Reference proteome</keyword>
<name>A0A8X7Y4M2_POPTO</name>
<evidence type="ECO:0008006" key="4">
    <source>
        <dbReference type="Google" id="ProtNLM"/>
    </source>
</evidence>
<dbReference type="EMBL" id="JAAWWB010000037">
    <property type="protein sequence ID" value="KAG6739030.1"/>
    <property type="molecule type" value="Genomic_DNA"/>
</dbReference>
<dbReference type="Pfam" id="PF07107">
    <property type="entry name" value="WI12"/>
    <property type="match status" value="1"/>
</dbReference>
<dbReference type="PANTHER" id="PTHR33703">
    <property type="entry name" value="OS07G0691300 PROTEIN"/>
    <property type="match status" value="1"/>
</dbReference>
<accession>A0A8X7Y4M2</accession>
<sequence>MAESHPHISHQISITKPTKAKHNSPRLRSLQLKLATNQASLEETEEEHNKRVVIALYEALANKDIKTAHRLLAHDLEWWFHGPPIHQQHLMSLLTNQSTIPPSSSSSARPSKSFIFHPISNIVAFGSMVLVEGFNKDWSVSWVHAWTVTNGIITQVKEYFNTSVTVTRFGDGGSIASSPGVTSQPRANCQSVWQSKVSDNKSVPGLVLAL</sequence>